<dbReference type="WBParaSite" id="ECPE_0000095701-mRNA-1">
    <property type="protein sequence ID" value="ECPE_0000095701-mRNA-1"/>
    <property type="gene ID" value="ECPE_0000095701"/>
</dbReference>
<organism evidence="3">
    <name type="scientific">Echinostoma caproni</name>
    <dbReference type="NCBI Taxonomy" id="27848"/>
    <lineage>
        <taxon>Eukaryota</taxon>
        <taxon>Metazoa</taxon>
        <taxon>Spiralia</taxon>
        <taxon>Lophotrochozoa</taxon>
        <taxon>Platyhelminthes</taxon>
        <taxon>Trematoda</taxon>
        <taxon>Digenea</taxon>
        <taxon>Plagiorchiida</taxon>
        <taxon>Echinostomata</taxon>
        <taxon>Echinostomatoidea</taxon>
        <taxon>Echinostomatidae</taxon>
        <taxon>Echinostoma</taxon>
    </lineage>
</organism>
<dbReference type="OrthoDB" id="6262499at2759"/>
<evidence type="ECO:0000313" key="3">
    <source>
        <dbReference type="WBParaSite" id="ECPE_0000095701-mRNA-1"/>
    </source>
</evidence>
<accession>A0A183A1X2</accession>
<reference evidence="3" key="1">
    <citation type="submission" date="2016-06" db="UniProtKB">
        <authorList>
            <consortium name="WormBaseParasite"/>
        </authorList>
    </citation>
    <scope>IDENTIFICATION</scope>
</reference>
<dbReference type="AlphaFoldDB" id="A0A183A1X2"/>
<evidence type="ECO:0000313" key="2">
    <source>
        <dbReference type="Proteomes" id="UP000272942"/>
    </source>
</evidence>
<protein>
    <submittedName>
        <fullName evidence="3">Transposase</fullName>
    </submittedName>
</protein>
<gene>
    <name evidence="1" type="ORF">ECPE_LOCUS957</name>
</gene>
<dbReference type="Proteomes" id="UP000272942">
    <property type="component" value="Unassembled WGS sequence"/>
</dbReference>
<name>A0A183A1X2_9TREM</name>
<sequence>MISPDHKHSTDSEAIWAQIRAPEFVLEDREAFLALLELRFHKARITGQLSRYHTVPGPLGASLEPDSNRSNRNSIEFMNTRICTVLLRTKLAPTRTADTNEIHEELITTNAYVY</sequence>
<dbReference type="EMBL" id="UZAN01004374">
    <property type="protein sequence ID" value="VDP31348.1"/>
    <property type="molecule type" value="Genomic_DNA"/>
</dbReference>
<proteinExistence type="predicted"/>
<evidence type="ECO:0000313" key="1">
    <source>
        <dbReference type="EMBL" id="VDP31348.1"/>
    </source>
</evidence>
<keyword evidence="2" id="KW-1185">Reference proteome</keyword>
<reference evidence="1 2" key="2">
    <citation type="submission" date="2018-11" db="EMBL/GenBank/DDBJ databases">
        <authorList>
            <consortium name="Pathogen Informatics"/>
        </authorList>
    </citation>
    <scope>NUCLEOTIDE SEQUENCE [LARGE SCALE GENOMIC DNA]</scope>
    <source>
        <strain evidence="1 2">Egypt</strain>
    </source>
</reference>